<name>A0ABQ3UUR1_9CHLR</name>
<dbReference type="Proteomes" id="UP000654345">
    <property type="component" value="Unassembled WGS sequence"/>
</dbReference>
<proteinExistence type="predicted"/>
<keyword evidence="3" id="KW-1185">Reference proteome</keyword>
<evidence type="ECO:0000313" key="3">
    <source>
        <dbReference type="Proteomes" id="UP000654345"/>
    </source>
</evidence>
<organism evidence="2 3">
    <name type="scientific">Ktedonobacter robiniae</name>
    <dbReference type="NCBI Taxonomy" id="2778365"/>
    <lineage>
        <taxon>Bacteria</taxon>
        <taxon>Bacillati</taxon>
        <taxon>Chloroflexota</taxon>
        <taxon>Ktedonobacteria</taxon>
        <taxon>Ktedonobacterales</taxon>
        <taxon>Ktedonobacteraceae</taxon>
        <taxon>Ktedonobacter</taxon>
    </lineage>
</organism>
<feature type="signal peptide" evidence="1">
    <location>
        <begin position="1"/>
        <end position="30"/>
    </location>
</feature>
<dbReference type="EMBL" id="BNJG01000002">
    <property type="protein sequence ID" value="GHO56571.1"/>
    <property type="molecule type" value="Genomic_DNA"/>
</dbReference>
<evidence type="ECO:0000256" key="1">
    <source>
        <dbReference type="SAM" id="SignalP"/>
    </source>
</evidence>
<sequence>MHIGKFYLPKKILFWLVLLSIFATSATVVAASPAQERVASIRSNGVELTLHVPNEPIFLSELLPVDVSLTNENSQPVTLMGDINSTLFCNAAVKLSIKGGGEPHFQLPHEQNGVTHGCAAFGEVTVQPHQTVTTHYFLPMTASGAVTLQASASLASRSGDIVSTNDAFIHHTPTLAFNVSPQIPAERRLSLRLSGSRIFVSAPAPARAHLYYQAFGECQYGDGSSIHRSLEWITLPDLALNVPDCARDTSRTVTGQDWGVSVGSPGYAIATLNK</sequence>
<keyword evidence="1" id="KW-0732">Signal</keyword>
<reference evidence="2 3" key="1">
    <citation type="journal article" date="2021" name="Int. J. Syst. Evol. Microbiol.">
        <title>Reticulibacter mediterranei gen. nov., sp. nov., within the new family Reticulibacteraceae fam. nov., and Ktedonospora formicarum gen. nov., sp. nov., Ktedonobacter robiniae sp. nov., Dictyobacter formicarum sp. nov. and Dictyobacter arantiisoli sp. nov., belonging to the class Ktedonobacteria.</title>
        <authorList>
            <person name="Yabe S."/>
            <person name="Zheng Y."/>
            <person name="Wang C.M."/>
            <person name="Sakai Y."/>
            <person name="Abe K."/>
            <person name="Yokota A."/>
            <person name="Donadio S."/>
            <person name="Cavaletti L."/>
            <person name="Monciardini P."/>
        </authorList>
    </citation>
    <scope>NUCLEOTIDE SEQUENCE [LARGE SCALE GENOMIC DNA]</scope>
    <source>
        <strain evidence="2 3">SOSP1-30</strain>
    </source>
</reference>
<protein>
    <submittedName>
        <fullName evidence="2">Uncharacterized protein</fullName>
    </submittedName>
</protein>
<gene>
    <name evidence="2" type="ORF">KSB_50460</name>
</gene>
<evidence type="ECO:0000313" key="2">
    <source>
        <dbReference type="EMBL" id="GHO56571.1"/>
    </source>
</evidence>
<dbReference type="RefSeq" id="WP_201373047.1">
    <property type="nucleotide sequence ID" value="NZ_BNJG01000002.1"/>
</dbReference>
<accession>A0ABQ3UUR1</accession>
<comment type="caution">
    <text evidence="2">The sequence shown here is derived from an EMBL/GenBank/DDBJ whole genome shotgun (WGS) entry which is preliminary data.</text>
</comment>
<feature type="chain" id="PRO_5046769577" evidence="1">
    <location>
        <begin position="31"/>
        <end position="274"/>
    </location>
</feature>